<gene>
    <name evidence="3" type="ORF">BLL36_27890</name>
</gene>
<dbReference type="AlphaFoldDB" id="A0A1V2JXA1"/>
<dbReference type="SUPFAM" id="SSF53720">
    <property type="entry name" value="ALDH-like"/>
    <property type="match status" value="1"/>
</dbReference>
<dbReference type="Gene3D" id="3.40.309.10">
    <property type="entry name" value="Aldehyde Dehydrogenase, Chain A, domain 2"/>
    <property type="match status" value="1"/>
</dbReference>
<dbReference type="EMBL" id="MNPW01000021">
    <property type="protein sequence ID" value="ONH49820.1"/>
    <property type="molecule type" value="Genomic_DNA"/>
</dbReference>
<keyword evidence="1" id="KW-0560">Oxidoreductase</keyword>
<protein>
    <recommendedName>
        <fullName evidence="2">Aldehyde dehydrogenase domain-containing protein</fullName>
    </recommendedName>
</protein>
<dbReference type="GO" id="GO:0004777">
    <property type="term" value="F:succinate-semialdehyde dehydrogenase (NAD+) activity"/>
    <property type="evidence" value="ECO:0007669"/>
    <property type="project" value="TreeGrafter"/>
</dbReference>
<evidence type="ECO:0000259" key="2">
    <source>
        <dbReference type="Pfam" id="PF00171"/>
    </source>
</evidence>
<feature type="domain" description="Aldehyde dehydrogenase" evidence="2">
    <location>
        <begin position="1"/>
        <end position="83"/>
    </location>
</feature>
<accession>A0A1V2JXA1</accession>
<name>A0A1V2JXA1_PSECE</name>
<organism evidence="3 4">
    <name type="scientific">Pseudomonas cedrina subsp. cedrina</name>
    <dbReference type="NCBI Taxonomy" id="76762"/>
    <lineage>
        <taxon>Bacteria</taxon>
        <taxon>Pseudomonadati</taxon>
        <taxon>Pseudomonadota</taxon>
        <taxon>Gammaproteobacteria</taxon>
        <taxon>Pseudomonadales</taxon>
        <taxon>Pseudomonadaceae</taxon>
        <taxon>Pseudomonas</taxon>
    </lineage>
</organism>
<dbReference type="InterPro" id="IPR016162">
    <property type="entry name" value="Ald_DH_N"/>
</dbReference>
<dbReference type="Proteomes" id="UP000189295">
    <property type="component" value="Unassembled WGS sequence"/>
</dbReference>
<evidence type="ECO:0000313" key="4">
    <source>
        <dbReference type="Proteomes" id="UP000189295"/>
    </source>
</evidence>
<sequence length="83" mass="8831">MTSFKQKLFGPVASIITARDAAHALELANDSEFGLASTVYTRNVELAHKLAGELETGGVFIHGYCATDPRVTFGGVKKSGFGR</sequence>
<reference evidence="3 4" key="1">
    <citation type="submission" date="2016-10" db="EMBL/GenBank/DDBJ databases">
        <title>Pseudomonas lactis sp. nov. and Pseudomonas paralactis sp. nov., isolated from bovine raw milk.</title>
        <authorList>
            <person name="Von Neubeck M."/>
            <person name="Huptas C."/>
            <person name="Glueck C."/>
            <person name="Krewinkel M."/>
            <person name="Stoeckel M."/>
            <person name="Stressler T."/>
            <person name="Fischer L."/>
            <person name="Hinrichs J."/>
            <person name="Scherer S."/>
            <person name="Wenning M."/>
        </authorList>
    </citation>
    <scope>NUCLEOTIDE SEQUENCE [LARGE SCALE GENOMIC DNA]</scope>
    <source>
        <strain evidence="3 4">DSM 17516</strain>
    </source>
</reference>
<dbReference type="Gene3D" id="3.40.605.10">
    <property type="entry name" value="Aldehyde Dehydrogenase, Chain A, domain 1"/>
    <property type="match status" value="1"/>
</dbReference>
<comment type="caution">
    <text evidence="3">The sequence shown here is derived from an EMBL/GenBank/DDBJ whole genome shotgun (WGS) entry which is preliminary data.</text>
</comment>
<dbReference type="InterPro" id="IPR016161">
    <property type="entry name" value="Ald_DH/histidinol_DH"/>
</dbReference>
<evidence type="ECO:0000256" key="1">
    <source>
        <dbReference type="ARBA" id="ARBA00023002"/>
    </source>
</evidence>
<dbReference type="Pfam" id="PF00171">
    <property type="entry name" value="Aldedh"/>
    <property type="match status" value="1"/>
</dbReference>
<dbReference type="InterPro" id="IPR047110">
    <property type="entry name" value="GABD/Sad-like"/>
</dbReference>
<dbReference type="PANTHER" id="PTHR43217">
    <property type="entry name" value="SUCCINATE SEMIALDEHYDE DEHYDROGENASE [NAD(P)+] SAD"/>
    <property type="match status" value="1"/>
</dbReference>
<proteinExistence type="predicted"/>
<evidence type="ECO:0000313" key="3">
    <source>
        <dbReference type="EMBL" id="ONH49820.1"/>
    </source>
</evidence>
<dbReference type="InterPro" id="IPR016163">
    <property type="entry name" value="Ald_DH_C"/>
</dbReference>
<dbReference type="PANTHER" id="PTHR43217:SF1">
    <property type="entry name" value="SUCCINATE SEMIALDEHYDE DEHYDROGENASE [NAD(P)+] SAD"/>
    <property type="match status" value="1"/>
</dbReference>
<dbReference type="InterPro" id="IPR015590">
    <property type="entry name" value="Aldehyde_DH_dom"/>
</dbReference>